<evidence type="ECO:0000313" key="3">
    <source>
        <dbReference type="Proteomes" id="UP000235388"/>
    </source>
</evidence>
<evidence type="ECO:0000256" key="1">
    <source>
        <dbReference type="SAM" id="MobiDB-lite"/>
    </source>
</evidence>
<reference evidence="2 3" key="1">
    <citation type="submission" date="2017-11" db="EMBL/GenBank/DDBJ databases">
        <title>De novo assembly and phasing of dikaryotic genomes from two isolates of Puccinia coronata f. sp. avenae, the causal agent of oat crown rust.</title>
        <authorList>
            <person name="Miller M.E."/>
            <person name="Zhang Y."/>
            <person name="Omidvar V."/>
            <person name="Sperschneider J."/>
            <person name="Schwessinger B."/>
            <person name="Raley C."/>
            <person name="Palmer J.M."/>
            <person name="Garnica D."/>
            <person name="Upadhyaya N."/>
            <person name="Rathjen J."/>
            <person name="Taylor J.M."/>
            <person name="Park R.F."/>
            <person name="Dodds P.N."/>
            <person name="Hirsch C.D."/>
            <person name="Kianian S.F."/>
            <person name="Figueroa M."/>
        </authorList>
    </citation>
    <scope>NUCLEOTIDE SEQUENCE [LARGE SCALE GENOMIC DNA]</scope>
    <source>
        <strain evidence="2">12NC29</strain>
    </source>
</reference>
<dbReference type="EMBL" id="PGCJ01000927">
    <property type="protein sequence ID" value="PLW14205.1"/>
    <property type="molecule type" value="Genomic_DNA"/>
</dbReference>
<sequence length="236" mass="26622">MSMNIVYSDNKNSSTEFPRNSYEQHELSQQLSLHGDHNGSEDLEEANYRLLFGPPTTSDQPANDITMINLTPAVIAGDDEDTDQICTDLQTKFNLDPKHLKIALLASKCSPAARHANLVFSNAAYHQLGETKIPASSAYVYNERFREFVRMKAWMFLLIPGLEAYSNNPHKNGALAKTLYYLSLDAVDKQPNDWKEDHLPSSQIQEDPAALDAYRTLMGTLLKYQCSHLRELASRI</sequence>
<organism evidence="2 3">
    <name type="scientific">Puccinia coronata f. sp. avenae</name>
    <dbReference type="NCBI Taxonomy" id="200324"/>
    <lineage>
        <taxon>Eukaryota</taxon>
        <taxon>Fungi</taxon>
        <taxon>Dikarya</taxon>
        <taxon>Basidiomycota</taxon>
        <taxon>Pucciniomycotina</taxon>
        <taxon>Pucciniomycetes</taxon>
        <taxon>Pucciniales</taxon>
        <taxon>Pucciniaceae</taxon>
        <taxon>Puccinia</taxon>
    </lineage>
</organism>
<feature type="compositionally biased region" description="Polar residues" evidence="1">
    <location>
        <begin position="1"/>
        <end position="18"/>
    </location>
</feature>
<proteinExistence type="predicted"/>
<keyword evidence="3" id="KW-1185">Reference proteome</keyword>
<name>A0A2N5SLT1_9BASI</name>
<dbReference type="OrthoDB" id="2500993at2759"/>
<evidence type="ECO:0000313" key="2">
    <source>
        <dbReference type="EMBL" id="PLW14205.1"/>
    </source>
</evidence>
<comment type="caution">
    <text evidence="2">The sequence shown here is derived from an EMBL/GenBank/DDBJ whole genome shotgun (WGS) entry which is preliminary data.</text>
</comment>
<accession>A0A2N5SLT1</accession>
<gene>
    <name evidence="2" type="ORF">PCANC_17847</name>
</gene>
<dbReference type="Proteomes" id="UP000235388">
    <property type="component" value="Unassembled WGS sequence"/>
</dbReference>
<protein>
    <submittedName>
        <fullName evidence="2">Uncharacterized protein</fullName>
    </submittedName>
</protein>
<feature type="region of interest" description="Disordered" evidence="1">
    <location>
        <begin position="1"/>
        <end position="40"/>
    </location>
</feature>
<dbReference type="AlphaFoldDB" id="A0A2N5SLT1"/>